<reference evidence="2" key="1">
    <citation type="journal article" date="2020" name="Nature">
        <title>Giant virus diversity and host interactions through global metagenomics.</title>
        <authorList>
            <person name="Schulz F."/>
            <person name="Roux S."/>
            <person name="Paez-Espino D."/>
            <person name="Jungbluth S."/>
            <person name="Walsh D.A."/>
            <person name="Denef V.J."/>
            <person name="McMahon K.D."/>
            <person name="Konstantinidis K.T."/>
            <person name="Eloe-Fadrosh E.A."/>
            <person name="Kyrpides N.C."/>
            <person name="Woyke T."/>
        </authorList>
    </citation>
    <scope>NUCLEOTIDE SEQUENCE</scope>
    <source>
        <strain evidence="2">GVMAG-M-3300025699-48</strain>
    </source>
</reference>
<feature type="compositionally biased region" description="Basic residues" evidence="1">
    <location>
        <begin position="79"/>
        <end position="112"/>
    </location>
</feature>
<sequence length="112" mass="12644">MSRQVYLEAGLNSVKYVDNKTKVGPDTMLYLYGNPVGMLKELRDNDANNGSENIGMPGEDPLGTVDTLENKFTAEGGKRKSLRGRKSNKSRKATRRKATRRKATRRKATRRR</sequence>
<organism evidence="2">
    <name type="scientific">viral metagenome</name>
    <dbReference type="NCBI Taxonomy" id="1070528"/>
    <lineage>
        <taxon>unclassified sequences</taxon>
        <taxon>metagenomes</taxon>
        <taxon>organismal metagenomes</taxon>
    </lineage>
</organism>
<accession>A0A6C0J1F7</accession>
<dbReference type="AlphaFoldDB" id="A0A6C0J1F7"/>
<name>A0A6C0J1F7_9ZZZZ</name>
<evidence type="ECO:0000313" key="2">
    <source>
        <dbReference type="EMBL" id="QHT99478.1"/>
    </source>
</evidence>
<feature type="region of interest" description="Disordered" evidence="1">
    <location>
        <begin position="44"/>
        <end position="112"/>
    </location>
</feature>
<protein>
    <submittedName>
        <fullName evidence="2">Uncharacterized protein</fullName>
    </submittedName>
</protein>
<dbReference type="EMBL" id="MN740308">
    <property type="protein sequence ID" value="QHT99478.1"/>
    <property type="molecule type" value="Genomic_DNA"/>
</dbReference>
<evidence type="ECO:0000256" key="1">
    <source>
        <dbReference type="SAM" id="MobiDB-lite"/>
    </source>
</evidence>
<proteinExistence type="predicted"/>